<evidence type="ECO:0000313" key="7">
    <source>
        <dbReference type="EMBL" id="KAK0647349.1"/>
    </source>
</evidence>
<evidence type="ECO:0000313" key="8">
    <source>
        <dbReference type="Proteomes" id="UP001175001"/>
    </source>
</evidence>
<proteinExistence type="inferred from homology"/>
<keyword evidence="4" id="KW-0456">Lyase</keyword>
<evidence type="ECO:0008006" key="9">
    <source>
        <dbReference type="Google" id="ProtNLM"/>
    </source>
</evidence>
<dbReference type="InterPro" id="IPR011057">
    <property type="entry name" value="Mss4-like_sf"/>
</dbReference>
<dbReference type="Pfam" id="PF04828">
    <property type="entry name" value="GFA"/>
    <property type="match status" value="1"/>
</dbReference>
<organism evidence="7 8">
    <name type="scientific">Lasiodiplodia hormozganensis</name>
    <dbReference type="NCBI Taxonomy" id="869390"/>
    <lineage>
        <taxon>Eukaryota</taxon>
        <taxon>Fungi</taxon>
        <taxon>Dikarya</taxon>
        <taxon>Ascomycota</taxon>
        <taxon>Pezizomycotina</taxon>
        <taxon>Dothideomycetes</taxon>
        <taxon>Dothideomycetes incertae sedis</taxon>
        <taxon>Botryosphaeriales</taxon>
        <taxon>Botryosphaeriaceae</taxon>
        <taxon>Lasiodiplodia</taxon>
    </lineage>
</organism>
<protein>
    <recommendedName>
        <fullName evidence="9">Stress-response A/B barrel domain-containing protein</fullName>
    </recommendedName>
</protein>
<dbReference type="InterPro" id="IPR006913">
    <property type="entry name" value="CENP-V/GFA"/>
</dbReference>
<dbReference type="InterPro" id="IPR013097">
    <property type="entry name" value="Dabb"/>
</dbReference>
<dbReference type="SMART" id="SM00886">
    <property type="entry name" value="Dabb"/>
    <property type="match status" value="1"/>
</dbReference>
<dbReference type="PROSITE" id="PS51502">
    <property type="entry name" value="S_R_A_B_BARREL"/>
    <property type="match status" value="1"/>
</dbReference>
<dbReference type="SUPFAM" id="SSF51316">
    <property type="entry name" value="Mss4-like"/>
    <property type="match status" value="1"/>
</dbReference>
<evidence type="ECO:0000256" key="2">
    <source>
        <dbReference type="ARBA" id="ARBA00022723"/>
    </source>
</evidence>
<dbReference type="PROSITE" id="PS51891">
    <property type="entry name" value="CENP_V_GFA"/>
    <property type="match status" value="1"/>
</dbReference>
<dbReference type="GO" id="GO:0016846">
    <property type="term" value="F:carbon-sulfur lyase activity"/>
    <property type="evidence" value="ECO:0007669"/>
    <property type="project" value="InterPro"/>
</dbReference>
<comment type="similarity">
    <text evidence="1">Belongs to the Gfa family.</text>
</comment>
<evidence type="ECO:0000259" key="6">
    <source>
        <dbReference type="PROSITE" id="PS51891"/>
    </source>
</evidence>
<dbReference type="GO" id="GO:0046872">
    <property type="term" value="F:metal ion binding"/>
    <property type="evidence" value="ECO:0007669"/>
    <property type="project" value="UniProtKB-KW"/>
</dbReference>
<evidence type="ECO:0000256" key="1">
    <source>
        <dbReference type="ARBA" id="ARBA00005495"/>
    </source>
</evidence>
<dbReference type="Gene3D" id="3.30.70.100">
    <property type="match status" value="1"/>
</dbReference>
<evidence type="ECO:0000256" key="3">
    <source>
        <dbReference type="ARBA" id="ARBA00022833"/>
    </source>
</evidence>
<dbReference type="PANTHER" id="PTHR33337:SF30">
    <property type="entry name" value="DUF636 DOMAIN PROTEIN (AFU_ORTHOLOGUE AFUA_1G03180)"/>
    <property type="match status" value="1"/>
</dbReference>
<dbReference type="Pfam" id="PF07876">
    <property type="entry name" value="Dabb"/>
    <property type="match status" value="1"/>
</dbReference>
<sequence>MAVPPNATQTITHIVLFKYKATITWADFESHFETFRALQQQCLHPLTGRPYMLSMRMGKNRSWEPFNKGMTHAFVLEFASQDDLDYYLTKDPVHLAFSRAAHPLIEDSVVVDIRDGVLFGPGAKRPAGVTFPGEEGKRWKGSCHCGGCEWEVAIKGEGEELKHVLCHCDTCKKLGGGPYSCNYIVPKDDLKVTKGSPSVYTYKGASGFSDSTDDFSMISGKDVRCFFCPTCTSHIYHHQDAMPEKVIVRTLLLEGGNDLEAGGEIFPEGKLKWVQDLKESLEPVPSKKAANGVNGVNGV</sequence>
<feature type="domain" description="Stress-response A/B barrel" evidence="5">
    <location>
        <begin position="11"/>
        <end position="113"/>
    </location>
</feature>
<name>A0AA39Y7W2_9PEZI</name>
<keyword evidence="8" id="KW-1185">Reference proteome</keyword>
<dbReference type="Proteomes" id="UP001175001">
    <property type="component" value="Unassembled WGS sequence"/>
</dbReference>
<keyword evidence="3" id="KW-0862">Zinc</keyword>
<dbReference type="EMBL" id="JAUJDW010000051">
    <property type="protein sequence ID" value="KAK0647349.1"/>
    <property type="molecule type" value="Genomic_DNA"/>
</dbReference>
<accession>A0AA39Y7W2</accession>
<comment type="caution">
    <text evidence="7">The sequence shown here is derived from an EMBL/GenBank/DDBJ whole genome shotgun (WGS) entry which is preliminary data.</text>
</comment>
<dbReference type="SUPFAM" id="SSF54909">
    <property type="entry name" value="Dimeric alpha+beta barrel"/>
    <property type="match status" value="1"/>
</dbReference>
<dbReference type="InterPro" id="IPR011008">
    <property type="entry name" value="Dimeric_a/b-barrel"/>
</dbReference>
<feature type="domain" description="CENP-V/GFA" evidence="6">
    <location>
        <begin position="139"/>
        <end position="274"/>
    </location>
</feature>
<gene>
    <name evidence="7" type="ORF">DIS24_g7860</name>
</gene>
<reference evidence="7" key="1">
    <citation type="submission" date="2023-06" db="EMBL/GenBank/DDBJ databases">
        <title>Multi-omics analyses reveal the molecular pathogenesis toolkit of Lasiodiplodia hormozganensis, a cross-kingdom pathogen.</title>
        <authorList>
            <person name="Felix C."/>
            <person name="Meneses R."/>
            <person name="Goncalves M.F.M."/>
            <person name="Tilleman L."/>
            <person name="Duarte A.S."/>
            <person name="Jorrin-Novo J.V."/>
            <person name="Van De Peer Y."/>
            <person name="Deforce D."/>
            <person name="Van Nieuwerburgh F."/>
            <person name="Esteves A.C."/>
            <person name="Alves A."/>
        </authorList>
    </citation>
    <scope>NUCLEOTIDE SEQUENCE</scope>
    <source>
        <strain evidence="7">CBS 339.90</strain>
    </source>
</reference>
<dbReference type="Gene3D" id="3.90.1590.10">
    <property type="entry name" value="glutathione-dependent formaldehyde- activating enzyme (gfa)"/>
    <property type="match status" value="1"/>
</dbReference>
<evidence type="ECO:0000259" key="5">
    <source>
        <dbReference type="PROSITE" id="PS51502"/>
    </source>
</evidence>
<dbReference type="PANTHER" id="PTHR33337">
    <property type="entry name" value="GFA DOMAIN-CONTAINING PROTEIN"/>
    <property type="match status" value="1"/>
</dbReference>
<keyword evidence="2" id="KW-0479">Metal-binding</keyword>
<evidence type="ECO:0000256" key="4">
    <source>
        <dbReference type="ARBA" id="ARBA00023239"/>
    </source>
</evidence>
<dbReference type="AlphaFoldDB" id="A0AA39Y7W2"/>